<gene>
    <name evidence="4" type="ORF">HGUI_00542</name>
</gene>
<dbReference type="PANTHER" id="PTHR11875">
    <property type="entry name" value="TESTIS-SPECIFIC Y-ENCODED PROTEIN"/>
    <property type="match status" value="1"/>
</dbReference>
<sequence length="411" mass="47557">MTENKPIPNKPNRNQKDFKIEQAPTPNNTPSLKKMNTDIDPAELIKKLNLHSEDKQSATQMLSSYLQDELNNLEGSQSNYIDELPIEEKQIMYALVAQNDKLADIDLQYQLELHQLNTKYQKLKAEQVYDIRNKYINGNSSPKIEDVQKGKELYDDEDDEEIQQDLKYNGIDSFWLTALSNLKSCSSIISDRDSEVLAYLKDIKCEYIPLSKDEDDENVFGYSLIFEFAENPFLENKTITKSYYYANEVDYEGGLVYKFTEVEEPIVWKSDALNPTVEVHVKKQKSKKTGKVRSLKELVEVESFFKFFSPPDLSVLDEIEDDDEAAEVQFELEQQMGLDYSIAEELKTNLIPKAIDWFTGDALNYVDDDEEEDDEDFEDYDSQEDEQESEEEEVDELSGAPQTQPPECKQN</sequence>
<keyword evidence="5" id="KW-1185">Reference proteome</keyword>
<reference evidence="5" key="1">
    <citation type="submission" date="2016-11" db="EMBL/GenBank/DDBJ databases">
        <authorList>
            <person name="Guldener U."/>
        </authorList>
    </citation>
    <scope>NUCLEOTIDE SEQUENCE [LARGE SCALE GENOMIC DNA]</scope>
</reference>
<dbReference type="AlphaFoldDB" id="A0A1L0FFJ0"/>
<dbReference type="InterPro" id="IPR037231">
    <property type="entry name" value="NAP-like_sf"/>
</dbReference>
<evidence type="ECO:0000313" key="5">
    <source>
        <dbReference type="Proteomes" id="UP000183365"/>
    </source>
</evidence>
<dbReference type="SUPFAM" id="SSF143113">
    <property type="entry name" value="NAP-like"/>
    <property type="match status" value="1"/>
</dbReference>
<feature type="region of interest" description="Disordered" evidence="3">
    <location>
        <begin position="1"/>
        <end position="36"/>
    </location>
</feature>
<evidence type="ECO:0000256" key="1">
    <source>
        <dbReference type="ARBA" id="ARBA00009947"/>
    </source>
</evidence>
<dbReference type="GO" id="GO:0005634">
    <property type="term" value="C:nucleus"/>
    <property type="evidence" value="ECO:0007669"/>
    <property type="project" value="InterPro"/>
</dbReference>
<name>A0A1L0FFJ0_9ASCO</name>
<feature type="compositionally biased region" description="Acidic residues" evidence="3">
    <location>
        <begin position="366"/>
        <end position="396"/>
    </location>
</feature>
<dbReference type="Proteomes" id="UP000183365">
    <property type="component" value="Unassembled WGS sequence"/>
</dbReference>
<organism evidence="4 5">
    <name type="scientific">Hanseniaspora guilliermondii</name>
    <dbReference type="NCBI Taxonomy" id="56406"/>
    <lineage>
        <taxon>Eukaryota</taxon>
        <taxon>Fungi</taxon>
        <taxon>Dikarya</taxon>
        <taxon>Ascomycota</taxon>
        <taxon>Saccharomycotina</taxon>
        <taxon>Saccharomycetes</taxon>
        <taxon>Saccharomycodales</taxon>
        <taxon>Saccharomycodaceae</taxon>
        <taxon>Hanseniaspora</taxon>
    </lineage>
</organism>
<evidence type="ECO:0000313" key="4">
    <source>
        <dbReference type="EMBL" id="SGZ38342.1"/>
    </source>
</evidence>
<evidence type="ECO:0000256" key="2">
    <source>
        <dbReference type="RuleBase" id="RU003876"/>
    </source>
</evidence>
<dbReference type="VEuPathDB" id="FungiDB:HGUI_00542"/>
<dbReference type="InterPro" id="IPR002164">
    <property type="entry name" value="NAP_family"/>
</dbReference>
<accession>A0A1L0FFJ0</accession>
<evidence type="ECO:0008006" key="6">
    <source>
        <dbReference type="Google" id="ProtNLM"/>
    </source>
</evidence>
<comment type="similarity">
    <text evidence="1 2">Belongs to the nucleosome assembly protein (NAP) family.</text>
</comment>
<dbReference type="GO" id="GO:0006334">
    <property type="term" value="P:nucleosome assembly"/>
    <property type="evidence" value="ECO:0007669"/>
    <property type="project" value="InterPro"/>
</dbReference>
<protein>
    <recommendedName>
        <fullName evidence="6">Nucleosome assembly protein</fullName>
    </recommendedName>
</protein>
<feature type="region of interest" description="Disordered" evidence="3">
    <location>
        <begin position="364"/>
        <end position="411"/>
    </location>
</feature>
<dbReference type="OrthoDB" id="27325at2759"/>
<dbReference type="EMBL" id="FQNF01000006">
    <property type="protein sequence ID" value="SGZ38342.1"/>
    <property type="molecule type" value="Genomic_DNA"/>
</dbReference>
<dbReference type="Gene3D" id="3.30.1120.90">
    <property type="entry name" value="Nucleosome assembly protein"/>
    <property type="match status" value="1"/>
</dbReference>
<dbReference type="Pfam" id="PF00956">
    <property type="entry name" value="NAP"/>
    <property type="match status" value="1"/>
</dbReference>
<proteinExistence type="inferred from homology"/>
<evidence type="ECO:0000256" key="3">
    <source>
        <dbReference type="SAM" id="MobiDB-lite"/>
    </source>
</evidence>